<keyword evidence="2" id="KW-1185">Reference proteome</keyword>
<dbReference type="EMBL" id="UZAN01006145">
    <property type="protein sequence ID" value="VDP34628.1"/>
    <property type="molecule type" value="Genomic_DNA"/>
</dbReference>
<sequence>MLSRQARAAYDLNFECNEALVDDNLEATLVAEFSKEGDREKTMNRFYAAEYNRTEDPPVHYQYIKRQISLGLPEANNEIQ</sequence>
<proteinExistence type="predicted"/>
<reference evidence="1 2" key="2">
    <citation type="submission" date="2018-11" db="EMBL/GenBank/DDBJ databases">
        <authorList>
            <consortium name="Pathogen Informatics"/>
        </authorList>
    </citation>
    <scope>NUCLEOTIDE SEQUENCE [LARGE SCALE GENOMIC DNA]</scope>
    <source>
        <strain evidence="1 2">Egypt</strain>
    </source>
</reference>
<reference evidence="3" key="1">
    <citation type="submission" date="2016-06" db="UniProtKB">
        <authorList>
            <consortium name="WormBaseParasite"/>
        </authorList>
    </citation>
    <scope>IDENTIFICATION</scope>
</reference>
<dbReference type="Proteomes" id="UP000272942">
    <property type="component" value="Unassembled WGS sequence"/>
</dbReference>
<dbReference type="AlphaFoldDB" id="A0A183A2L3"/>
<evidence type="ECO:0000313" key="3">
    <source>
        <dbReference type="WBParaSite" id="ECPE_0000119801-mRNA-1"/>
    </source>
</evidence>
<dbReference type="WBParaSite" id="ECPE_0000119801-mRNA-1">
    <property type="protein sequence ID" value="ECPE_0000119801-mRNA-1"/>
    <property type="gene ID" value="ECPE_0000119801"/>
</dbReference>
<gene>
    <name evidence="1" type="ORF">ECPE_LOCUS1198</name>
</gene>
<name>A0A183A2L3_9TREM</name>
<evidence type="ECO:0000313" key="1">
    <source>
        <dbReference type="EMBL" id="VDP34628.1"/>
    </source>
</evidence>
<evidence type="ECO:0000313" key="2">
    <source>
        <dbReference type="Proteomes" id="UP000272942"/>
    </source>
</evidence>
<organism evidence="3">
    <name type="scientific">Echinostoma caproni</name>
    <dbReference type="NCBI Taxonomy" id="27848"/>
    <lineage>
        <taxon>Eukaryota</taxon>
        <taxon>Metazoa</taxon>
        <taxon>Spiralia</taxon>
        <taxon>Lophotrochozoa</taxon>
        <taxon>Platyhelminthes</taxon>
        <taxon>Trematoda</taxon>
        <taxon>Digenea</taxon>
        <taxon>Plagiorchiida</taxon>
        <taxon>Echinostomata</taxon>
        <taxon>Echinostomatoidea</taxon>
        <taxon>Echinostomatidae</taxon>
        <taxon>Echinostoma</taxon>
    </lineage>
</organism>
<protein>
    <submittedName>
        <fullName evidence="1 3">Uncharacterized protein</fullName>
    </submittedName>
</protein>
<accession>A0A183A2L3</accession>